<accession>A0A9P4TR28</accession>
<comment type="caution">
    <text evidence="2">The sequence shown here is derived from an EMBL/GenBank/DDBJ whole genome shotgun (WGS) entry which is preliminary data.</text>
</comment>
<gene>
    <name evidence="2" type="ORF">CC78DRAFT_574819</name>
</gene>
<feature type="region of interest" description="Disordered" evidence="1">
    <location>
        <begin position="115"/>
        <end position="146"/>
    </location>
</feature>
<keyword evidence="3" id="KW-1185">Reference proteome</keyword>
<feature type="region of interest" description="Disordered" evidence="1">
    <location>
        <begin position="1"/>
        <end position="29"/>
    </location>
</feature>
<evidence type="ECO:0000256" key="1">
    <source>
        <dbReference type="SAM" id="MobiDB-lite"/>
    </source>
</evidence>
<feature type="compositionally biased region" description="Basic and acidic residues" evidence="1">
    <location>
        <begin position="242"/>
        <end position="253"/>
    </location>
</feature>
<protein>
    <submittedName>
        <fullName evidence="2">Uncharacterized protein</fullName>
    </submittedName>
</protein>
<dbReference type="AlphaFoldDB" id="A0A9P4TR28"/>
<dbReference type="EMBL" id="ML986581">
    <property type="protein sequence ID" value="KAF2269935.1"/>
    <property type="molecule type" value="Genomic_DNA"/>
</dbReference>
<evidence type="ECO:0000313" key="2">
    <source>
        <dbReference type="EMBL" id="KAF2269935.1"/>
    </source>
</evidence>
<feature type="compositionally biased region" description="Basic residues" evidence="1">
    <location>
        <begin position="119"/>
        <end position="128"/>
    </location>
</feature>
<feature type="compositionally biased region" description="Acidic residues" evidence="1">
    <location>
        <begin position="254"/>
        <end position="268"/>
    </location>
</feature>
<evidence type="ECO:0000313" key="3">
    <source>
        <dbReference type="Proteomes" id="UP000800093"/>
    </source>
</evidence>
<feature type="compositionally biased region" description="Polar residues" evidence="1">
    <location>
        <begin position="60"/>
        <end position="70"/>
    </location>
</feature>
<feature type="region of interest" description="Disordered" evidence="1">
    <location>
        <begin position="205"/>
        <end position="268"/>
    </location>
</feature>
<name>A0A9P4TR28_9PLEO</name>
<dbReference type="Proteomes" id="UP000800093">
    <property type="component" value="Unassembled WGS sequence"/>
</dbReference>
<feature type="compositionally biased region" description="Basic and acidic residues" evidence="1">
    <location>
        <begin position="215"/>
        <end position="226"/>
    </location>
</feature>
<feature type="region of interest" description="Disordered" evidence="1">
    <location>
        <begin position="53"/>
        <end position="81"/>
    </location>
</feature>
<sequence>MPIAHLQKCPLHYGGGGGGDDDGDDEGDLKAAEASRFTLLYIDRYIQGHLDSLGQKAPRSDSSPGISLTSRHPCPQPAAPASVAALAQKRHLLEALQDSHASTPDRAHCTLALAGAQARKARRRRPSTRRSSSTGRTPNDDDSPAASPACACLRFKCPPVSALARRARKPTKPLRAPGACVSAIPDYYHLSSPGVSVGRSVSQSVSQSVSPSKLVRSDQIRSRDRLLSPLPSCHTRRAIHRTATEQSRRKLPDALDENQQEEDSNCGH</sequence>
<reference evidence="3" key="1">
    <citation type="journal article" date="2020" name="Stud. Mycol.">
        <title>101 Dothideomycetes genomes: A test case for predicting lifestyles and emergence of pathogens.</title>
        <authorList>
            <person name="Haridas S."/>
            <person name="Albert R."/>
            <person name="Binder M."/>
            <person name="Bloem J."/>
            <person name="LaButti K."/>
            <person name="Salamov A."/>
            <person name="Andreopoulos B."/>
            <person name="Baker S."/>
            <person name="Barry K."/>
            <person name="Bills G."/>
            <person name="Bluhm B."/>
            <person name="Cannon C."/>
            <person name="Castanera R."/>
            <person name="Culley D."/>
            <person name="Daum C."/>
            <person name="Ezra D."/>
            <person name="Gonzalez J."/>
            <person name="Henrissat B."/>
            <person name="Kuo A."/>
            <person name="Liang C."/>
            <person name="Lipzen A."/>
            <person name="Lutzoni F."/>
            <person name="Magnuson J."/>
            <person name="Mondo S."/>
            <person name="Nolan M."/>
            <person name="Ohm R."/>
            <person name="Pangilinan J."/>
            <person name="Park H.-J."/>
            <person name="Ramirez L."/>
            <person name="Alfaro M."/>
            <person name="Sun H."/>
            <person name="Tritt A."/>
            <person name="Yoshinaga Y."/>
            <person name="Zwiers L.-H."/>
            <person name="Turgeon B."/>
            <person name="Goodwin S."/>
            <person name="Spatafora J."/>
            <person name="Crous P."/>
            <person name="Grigoriev I."/>
        </authorList>
    </citation>
    <scope>NUCLEOTIDE SEQUENCE [LARGE SCALE GENOMIC DNA]</scope>
    <source>
        <strain evidence="3">CBS 304.66</strain>
    </source>
</reference>
<proteinExistence type="predicted"/>
<organism evidence="2 3">
    <name type="scientific">Lojkania enalia</name>
    <dbReference type="NCBI Taxonomy" id="147567"/>
    <lineage>
        <taxon>Eukaryota</taxon>
        <taxon>Fungi</taxon>
        <taxon>Dikarya</taxon>
        <taxon>Ascomycota</taxon>
        <taxon>Pezizomycotina</taxon>
        <taxon>Dothideomycetes</taxon>
        <taxon>Pleosporomycetidae</taxon>
        <taxon>Pleosporales</taxon>
        <taxon>Pleosporales incertae sedis</taxon>
        <taxon>Lojkania</taxon>
    </lineage>
</organism>